<protein>
    <submittedName>
        <fullName evidence="1">Uncharacterized protein</fullName>
    </submittedName>
</protein>
<evidence type="ECO:0000313" key="2">
    <source>
        <dbReference type="Proteomes" id="UP001222027"/>
    </source>
</evidence>
<evidence type="ECO:0000313" key="1">
    <source>
        <dbReference type="EMBL" id="KAJ8457818.1"/>
    </source>
</evidence>
<reference evidence="1 2" key="1">
    <citation type="submission" date="2022-12" db="EMBL/GenBank/DDBJ databases">
        <title>Chromosome-scale assembly of the Ensete ventricosum genome.</title>
        <authorList>
            <person name="Dussert Y."/>
            <person name="Stocks J."/>
            <person name="Wendawek A."/>
            <person name="Woldeyes F."/>
            <person name="Nichols R.A."/>
            <person name="Borrell J.S."/>
        </authorList>
    </citation>
    <scope>NUCLEOTIDE SEQUENCE [LARGE SCALE GENOMIC DNA]</scope>
    <source>
        <strain evidence="2">cv. Maze</strain>
        <tissue evidence="1">Seeds</tissue>
    </source>
</reference>
<comment type="caution">
    <text evidence="1">The sequence shown here is derived from an EMBL/GenBank/DDBJ whole genome shotgun (WGS) entry which is preliminary data.</text>
</comment>
<sequence length="90" mass="10028">MRRDALACRVATEETKRWRLNNLLPAGLSRAIAIVTSAGADWLLFVVSCTNATAVSARSFTSRKRQATIPPPPSVDRCWWSRGCRSKRPI</sequence>
<name>A0AAV8PTE8_ENSVE</name>
<dbReference type="EMBL" id="JAQQAF010000009">
    <property type="protein sequence ID" value="KAJ8457818.1"/>
    <property type="molecule type" value="Genomic_DNA"/>
</dbReference>
<dbReference type="Proteomes" id="UP001222027">
    <property type="component" value="Unassembled WGS sequence"/>
</dbReference>
<keyword evidence="2" id="KW-1185">Reference proteome</keyword>
<proteinExistence type="predicted"/>
<dbReference type="AlphaFoldDB" id="A0AAV8PTE8"/>
<organism evidence="1 2">
    <name type="scientific">Ensete ventricosum</name>
    <name type="common">Abyssinian banana</name>
    <name type="synonym">Musa ensete</name>
    <dbReference type="NCBI Taxonomy" id="4639"/>
    <lineage>
        <taxon>Eukaryota</taxon>
        <taxon>Viridiplantae</taxon>
        <taxon>Streptophyta</taxon>
        <taxon>Embryophyta</taxon>
        <taxon>Tracheophyta</taxon>
        <taxon>Spermatophyta</taxon>
        <taxon>Magnoliopsida</taxon>
        <taxon>Liliopsida</taxon>
        <taxon>Zingiberales</taxon>
        <taxon>Musaceae</taxon>
        <taxon>Ensete</taxon>
    </lineage>
</organism>
<accession>A0AAV8PTE8</accession>
<gene>
    <name evidence="1" type="ORF">OPV22_030744</name>
</gene>